<keyword evidence="4" id="KW-0963">Cytoplasm</keyword>
<accession>A0A1V6P080</accession>
<gene>
    <name evidence="10" type="ORF">PENDEC_c024G03877</name>
</gene>
<dbReference type="GO" id="GO:0016614">
    <property type="term" value="F:oxidoreductase activity, acting on CH-OH group of donors"/>
    <property type="evidence" value="ECO:0007669"/>
    <property type="project" value="InterPro"/>
</dbReference>
<dbReference type="SUPFAM" id="SSF51905">
    <property type="entry name" value="FAD/NAD(P)-binding domain"/>
    <property type="match status" value="1"/>
</dbReference>
<dbReference type="Pfam" id="PF00732">
    <property type="entry name" value="GMC_oxred_N"/>
    <property type="match status" value="1"/>
</dbReference>
<evidence type="ECO:0000256" key="5">
    <source>
        <dbReference type="ARBA" id="ARBA00022512"/>
    </source>
</evidence>
<dbReference type="InterPro" id="IPR036188">
    <property type="entry name" value="FAD/NAD-bd_sf"/>
</dbReference>
<dbReference type="OrthoDB" id="269227at2759"/>
<protein>
    <recommendedName>
        <fullName evidence="9">Glucose-methanol-choline oxidoreductase N-terminal domain-containing protein</fullName>
    </recommendedName>
</protein>
<feature type="domain" description="Glucose-methanol-choline oxidoreductase N-terminal" evidence="9">
    <location>
        <begin position="318"/>
        <end position="332"/>
    </location>
</feature>
<dbReference type="Proteomes" id="UP000191522">
    <property type="component" value="Unassembled WGS sequence"/>
</dbReference>
<evidence type="ECO:0000256" key="7">
    <source>
        <dbReference type="PIRSR" id="PIRSR000137-1"/>
    </source>
</evidence>
<comment type="caution">
    <text evidence="10">The sequence shown here is derived from an EMBL/GenBank/DDBJ whole genome shotgun (WGS) entry which is preliminary data.</text>
</comment>
<dbReference type="InterPro" id="IPR007867">
    <property type="entry name" value="GMC_OxRtase_C"/>
</dbReference>
<keyword evidence="11" id="KW-1185">Reference proteome</keyword>
<comment type="similarity">
    <text evidence="3">Belongs to the GMC oxidoreductase family.</text>
</comment>
<dbReference type="PIRSF" id="PIRSF000137">
    <property type="entry name" value="Alcohol_oxidase"/>
    <property type="match status" value="1"/>
</dbReference>
<dbReference type="PROSITE" id="PS00624">
    <property type="entry name" value="GMC_OXRED_2"/>
    <property type="match status" value="1"/>
</dbReference>
<sequence length="623" mass="68638">MYLSFVTRILTGAAFAAFLSIGIWPNADYDGPIRWLPSWNAKFDYVVIGGGTAGITVGARLAQHGFKVAIVEAGGYYEKIHPISGVPGSVTVGVGADIKTASAVDWKFVAYNVPGAAYRDIHYARGKCMGGSSALNFMIYQRPSKGSMKRWAELVHDSRYSWASTLPFFKKTPSFTSPGYRIHANRTLYNRSAFDPAGEPLQVSYPRYAMPFSASAQNSFTAIGINETQDFNSGSLMGHQYCSMTIRPDDQSRSSSEAAFSHPPQPFTSLTIYEESLVKNILFNNRKRATGITVKRRWGFWNYDITIRASREVIVSAGAFQSPQLLMVSGIGPAETLRKHGVELLVDLPGVGQNMWDHVFFGPSYSVNVETFTKITQSALYFVEQVAAYFVLRYGMLTNPSTDYIAFENLPLNSRTELSPENEQDLAWFPDDWPEVEYLVASAYVGNFSDPFAQQPKQGQYGSIVASLVAPTSRGNVTISSSDMQDPPIINPNWLATETDQKVAVAAYKRIRAAFSSEAMQSVLVGPEYFPGAEYQTDVDILNIIKNTVMTIYHAACTCKMGVRNDTMAVVDHQARVFGVHGLRVVDVSAFPILPPGHPQSSVYMLAEKIAANIISAADIIRQ</sequence>
<proteinExistence type="inferred from homology"/>
<keyword evidence="6" id="KW-0325">Glycoprotein</keyword>
<reference evidence="11" key="1">
    <citation type="journal article" date="2017" name="Nat. Microbiol.">
        <title>Global analysis of biosynthetic gene clusters reveals vast potential of secondary metabolite production in Penicillium species.</title>
        <authorList>
            <person name="Nielsen J.C."/>
            <person name="Grijseels S."/>
            <person name="Prigent S."/>
            <person name="Ji B."/>
            <person name="Dainat J."/>
            <person name="Nielsen K.F."/>
            <person name="Frisvad J.C."/>
            <person name="Workman M."/>
            <person name="Nielsen J."/>
        </authorList>
    </citation>
    <scope>NUCLEOTIDE SEQUENCE [LARGE SCALE GENOMIC DNA]</scope>
    <source>
        <strain evidence="11">IBT 11843</strain>
    </source>
</reference>
<keyword evidence="8" id="KW-0274">FAD</keyword>
<feature type="binding site" evidence="8">
    <location>
        <position position="278"/>
    </location>
    <ligand>
        <name>FAD</name>
        <dbReference type="ChEBI" id="CHEBI:57692"/>
    </ligand>
</feature>
<evidence type="ECO:0000256" key="6">
    <source>
        <dbReference type="ARBA" id="ARBA00023180"/>
    </source>
</evidence>
<evidence type="ECO:0000313" key="10">
    <source>
        <dbReference type="EMBL" id="OQD70344.1"/>
    </source>
</evidence>
<keyword evidence="5" id="KW-0964">Secreted</keyword>
<feature type="binding site" evidence="8">
    <location>
        <begin position="599"/>
        <end position="600"/>
    </location>
    <ligand>
        <name>FAD</name>
        <dbReference type="ChEBI" id="CHEBI:57692"/>
    </ligand>
</feature>
<dbReference type="Gene3D" id="3.30.560.10">
    <property type="entry name" value="Glucose Oxidase, domain 3"/>
    <property type="match status" value="1"/>
</dbReference>
<evidence type="ECO:0000259" key="9">
    <source>
        <dbReference type="PROSITE" id="PS00624"/>
    </source>
</evidence>
<evidence type="ECO:0000313" key="11">
    <source>
        <dbReference type="Proteomes" id="UP000191522"/>
    </source>
</evidence>
<comment type="subcellular location">
    <subcellularLocation>
        <location evidence="2">Cytoplasm</location>
    </subcellularLocation>
    <subcellularLocation>
        <location evidence="1">Secreted</location>
        <location evidence="1">Cell wall</location>
    </subcellularLocation>
</comment>
<dbReference type="AlphaFoldDB" id="A0A1V6P080"/>
<dbReference type="STRING" id="69771.A0A1V6P080"/>
<organism evidence="10 11">
    <name type="scientific">Penicillium decumbens</name>
    <dbReference type="NCBI Taxonomy" id="69771"/>
    <lineage>
        <taxon>Eukaryota</taxon>
        <taxon>Fungi</taxon>
        <taxon>Dikarya</taxon>
        <taxon>Ascomycota</taxon>
        <taxon>Pezizomycotina</taxon>
        <taxon>Eurotiomycetes</taxon>
        <taxon>Eurotiomycetidae</taxon>
        <taxon>Eurotiales</taxon>
        <taxon>Aspergillaceae</taxon>
        <taxon>Penicillium</taxon>
    </lineage>
</organism>
<dbReference type="Pfam" id="PF05199">
    <property type="entry name" value="GMC_oxred_C"/>
    <property type="match status" value="1"/>
</dbReference>
<evidence type="ECO:0000256" key="2">
    <source>
        <dbReference type="ARBA" id="ARBA00004496"/>
    </source>
</evidence>
<evidence type="ECO:0000256" key="8">
    <source>
        <dbReference type="PIRSR" id="PIRSR000137-2"/>
    </source>
</evidence>
<dbReference type="InterPro" id="IPR000172">
    <property type="entry name" value="GMC_OxRdtase_N"/>
</dbReference>
<dbReference type="PANTHER" id="PTHR11552">
    <property type="entry name" value="GLUCOSE-METHANOL-CHOLINE GMC OXIDOREDUCTASE"/>
    <property type="match status" value="1"/>
</dbReference>
<dbReference type="SUPFAM" id="SSF54373">
    <property type="entry name" value="FAD-linked reductases, C-terminal domain"/>
    <property type="match status" value="1"/>
</dbReference>
<dbReference type="OMA" id="PVPNCKH"/>
<dbReference type="GO" id="GO:0005737">
    <property type="term" value="C:cytoplasm"/>
    <property type="evidence" value="ECO:0007669"/>
    <property type="project" value="UniProtKB-SubCell"/>
</dbReference>
<feature type="active site" description="Proton donor" evidence="7">
    <location>
        <position position="554"/>
    </location>
</feature>
<name>A0A1V6P080_PENDC</name>
<evidence type="ECO:0000256" key="4">
    <source>
        <dbReference type="ARBA" id="ARBA00022490"/>
    </source>
</evidence>
<dbReference type="GO" id="GO:0050660">
    <property type="term" value="F:flavin adenine dinucleotide binding"/>
    <property type="evidence" value="ECO:0007669"/>
    <property type="project" value="InterPro"/>
</dbReference>
<dbReference type="GO" id="GO:0044550">
    <property type="term" value="P:secondary metabolite biosynthetic process"/>
    <property type="evidence" value="ECO:0007669"/>
    <property type="project" value="TreeGrafter"/>
</dbReference>
<keyword evidence="8" id="KW-0285">Flavoprotein</keyword>
<keyword evidence="5" id="KW-0134">Cell wall</keyword>
<evidence type="ECO:0000256" key="1">
    <source>
        <dbReference type="ARBA" id="ARBA00004191"/>
    </source>
</evidence>
<dbReference type="EMBL" id="MDYL01000024">
    <property type="protein sequence ID" value="OQD70344.1"/>
    <property type="molecule type" value="Genomic_DNA"/>
</dbReference>
<evidence type="ECO:0000256" key="3">
    <source>
        <dbReference type="ARBA" id="ARBA00010790"/>
    </source>
</evidence>
<feature type="active site" description="Proton acceptor" evidence="7">
    <location>
        <position position="598"/>
    </location>
</feature>
<dbReference type="Gene3D" id="3.50.50.60">
    <property type="entry name" value="FAD/NAD(P)-binding domain"/>
    <property type="match status" value="1"/>
</dbReference>
<dbReference type="InterPro" id="IPR012132">
    <property type="entry name" value="GMC_OxRdtase"/>
</dbReference>
<comment type="cofactor">
    <cofactor evidence="8">
        <name>FAD</name>
        <dbReference type="ChEBI" id="CHEBI:57692"/>
    </cofactor>
</comment>
<dbReference type="PANTHER" id="PTHR11552:SF138">
    <property type="entry name" value="DEHYDROGENASE PKFF-RELATED"/>
    <property type="match status" value="1"/>
</dbReference>